<keyword evidence="2" id="KW-1185">Reference proteome</keyword>
<evidence type="ECO:0000313" key="2">
    <source>
        <dbReference type="Proteomes" id="UP001056429"/>
    </source>
</evidence>
<name>A0A9J6P6G7_9CLOT</name>
<dbReference type="EMBL" id="JAGSOJ010000006">
    <property type="protein sequence ID" value="MCM1992434.1"/>
    <property type="molecule type" value="Genomic_DNA"/>
</dbReference>
<protein>
    <submittedName>
        <fullName evidence="1">DUF4364 family protein</fullName>
    </submittedName>
</protein>
<reference evidence="1" key="2">
    <citation type="submission" date="2021-04" db="EMBL/GenBank/DDBJ databases">
        <authorList>
            <person name="Dong X."/>
        </authorList>
    </citation>
    <scope>NUCLEOTIDE SEQUENCE</scope>
    <source>
        <strain evidence="1">ZWT</strain>
    </source>
</reference>
<gene>
    <name evidence="1" type="ORF">KDK92_22200</name>
</gene>
<evidence type="ECO:0000313" key="1">
    <source>
        <dbReference type="EMBL" id="MCM1992434.1"/>
    </source>
</evidence>
<reference evidence="1" key="1">
    <citation type="journal article" date="2021" name="mSystems">
        <title>Bacteria and Archaea Synergistically Convert Glycine Betaine to Biogenic Methane in the Formosa Cold Seep of the South China Sea.</title>
        <authorList>
            <person name="Li L."/>
            <person name="Zhang W."/>
            <person name="Zhang S."/>
            <person name="Song L."/>
            <person name="Sun Q."/>
            <person name="Zhang H."/>
            <person name="Xiang H."/>
            <person name="Dong X."/>
        </authorList>
    </citation>
    <scope>NUCLEOTIDE SEQUENCE</scope>
    <source>
        <strain evidence="1">ZWT</strain>
    </source>
</reference>
<dbReference type="InterPro" id="IPR025374">
    <property type="entry name" value="DUF4364"/>
</dbReference>
<dbReference type="Pfam" id="PF14277">
    <property type="entry name" value="DUF4364"/>
    <property type="match status" value="1"/>
</dbReference>
<accession>A0A9J6P6G7</accession>
<sequence>MQNSSTELAESKLLLLYIAKKINMPISNISLTELILSNNLLNYFALQQYIFELVSSDLLKNIEHNGKHMLEISDQGVNVLSMFSNRISQEKKDLLDDYLSKNIDNIKKQITVNADYTIDENNFFIVELSAYENGSALIDLKLSVGSKSQASDLCKRWKNNSSELYVKIINTLIE</sequence>
<dbReference type="InterPro" id="IPR036388">
    <property type="entry name" value="WH-like_DNA-bd_sf"/>
</dbReference>
<dbReference type="RefSeq" id="WP_250861600.1">
    <property type="nucleotide sequence ID" value="NZ_JAGSOJ010000006.1"/>
</dbReference>
<dbReference type="Proteomes" id="UP001056429">
    <property type="component" value="Unassembled WGS sequence"/>
</dbReference>
<dbReference type="AlphaFoldDB" id="A0A9J6P6G7"/>
<proteinExistence type="predicted"/>
<comment type="caution">
    <text evidence="1">The sequence shown here is derived from an EMBL/GenBank/DDBJ whole genome shotgun (WGS) entry which is preliminary data.</text>
</comment>
<dbReference type="Gene3D" id="1.10.10.10">
    <property type="entry name" value="Winged helix-like DNA-binding domain superfamily/Winged helix DNA-binding domain"/>
    <property type="match status" value="1"/>
</dbReference>
<organism evidence="1 2">
    <name type="scientific">Oceanirhabdus seepicola</name>
    <dbReference type="NCBI Taxonomy" id="2828781"/>
    <lineage>
        <taxon>Bacteria</taxon>
        <taxon>Bacillati</taxon>
        <taxon>Bacillota</taxon>
        <taxon>Clostridia</taxon>
        <taxon>Eubacteriales</taxon>
        <taxon>Clostridiaceae</taxon>
        <taxon>Oceanirhabdus</taxon>
    </lineage>
</organism>